<gene>
    <name evidence="2" type="ORF">IscW_ISCW016517</name>
</gene>
<evidence type="ECO:0000256" key="1">
    <source>
        <dbReference type="SAM" id="MobiDB-lite"/>
    </source>
</evidence>
<dbReference type="VEuPathDB" id="VectorBase:ISCP_029669"/>
<dbReference type="HOGENOM" id="CLU_2029227_0_0_1"/>
<name>B7P6D7_IXOSC</name>
<dbReference type="EMBL" id="ABJB011044720">
    <property type="status" value="NOT_ANNOTATED_CDS"/>
    <property type="molecule type" value="Genomic_DNA"/>
</dbReference>
<dbReference type="OrthoDB" id="10047996at2759"/>
<dbReference type="STRING" id="6945.B7P6D7"/>
<evidence type="ECO:0000313" key="2">
    <source>
        <dbReference type="EMBL" id="EEC02159.1"/>
    </source>
</evidence>
<dbReference type="InParanoid" id="B7P6D7"/>
<reference evidence="3" key="2">
    <citation type="submission" date="2020-05" db="UniProtKB">
        <authorList>
            <consortium name="EnsemblMetazoa"/>
        </authorList>
    </citation>
    <scope>IDENTIFICATION</scope>
    <source>
        <strain evidence="3">wikel</strain>
    </source>
</reference>
<evidence type="ECO:0000313" key="3">
    <source>
        <dbReference type="EnsemblMetazoa" id="ISCW016517-PA"/>
    </source>
</evidence>
<keyword evidence="4" id="KW-1185">Reference proteome</keyword>
<proteinExistence type="predicted"/>
<sequence length="122" mass="13696">MLVPVYPVPSATPSRQRPTQGGSPEHRQPPDDDGEPADDLVPLRPCREFCHRVEEQCPYFHPTTREQYAGEPVFICIGEWALDLSALRRPMRHIHITYSSGVSSEVETLPPSHPRFAPISVA</sequence>
<feature type="compositionally biased region" description="Polar residues" evidence="1">
    <location>
        <begin position="11"/>
        <end position="22"/>
    </location>
</feature>
<organism>
    <name type="scientific">Ixodes scapularis</name>
    <name type="common">Black-legged tick</name>
    <name type="synonym">Deer tick</name>
    <dbReference type="NCBI Taxonomy" id="6945"/>
    <lineage>
        <taxon>Eukaryota</taxon>
        <taxon>Metazoa</taxon>
        <taxon>Ecdysozoa</taxon>
        <taxon>Arthropoda</taxon>
        <taxon>Chelicerata</taxon>
        <taxon>Arachnida</taxon>
        <taxon>Acari</taxon>
        <taxon>Parasitiformes</taxon>
        <taxon>Ixodida</taxon>
        <taxon>Ixodoidea</taxon>
        <taxon>Ixodidae</taxon>
        <taxon>Ixodinae</taxon>
        <taxon>Ixodes</taxon>
    </lineage>
</organism>
<accession>B7P6D7</accession>
<protein>
    <submittedName>
        <fullName evidence="2 3">Uncharacterized protein</fullName>
    </submittedName>
</protein>
<dbReference type="EnsemblMetazoa" id="ISCW016517-RA">
    <property type="protein sequence ID" value="ISCW016517-PA"/>
    <property type="gene ID" value="ISCW016517"/>
</dbReference>
<dbReference type="PaxDb" id="6945-B7P6D7"/>
<reference evidence="2 4" key="1">
    <citation type="submission" date="2008-03" db="EMBL/GenBank/DDBJ databases">
        <title>Annotation of Ixodes scapularis.</title>
        <authorList>
            <consortium name="Ixodes scapularis Genome Project Consortium"/>
            <person name="Caler E."/>
            <person name="Hannick L.I."/>
            <person name="Bidwell S."/>
            <person name="Joardar V."/>
            <person name="Thiagarajan M."/>
            <person name="Amedeo P."/>
            <person name="Galinsky K.J."/>
            <person name="Schobel S."/>
            <person name="Inman J."/>
            <person name="Hostetler J."/>
            <person name="Miller J."/>
            <person name="Hammond M."/>
            <person name="Megy K."/>
            <person name="Lawson D."/>
            <person name="Kodira C."/>
            <person name="Sutton G."/>
            <person name="Meyer J."/>
            <person name="Hill C.A."/>
            <person name="Birren B."/>
            <person name="Nene V."/>
            <person name="Collins F."/>
            <person name="Alarcon-Chaidez F."/>
            <person name="Wikel S."/>
            <person name="Strausberg R."/>
        </authorList>
    </citation>
    <scope>NUCLEOTIDE SEQUENCE [LARGE SCALE GENOMIC DNA]</scope>
    <source>
        <strain evidence="4">Wikel</strain>
        <strain evidence="2">Wikel colony</strain>
    </source>
</reference>
<dbReference type="EMBL" id="DS644582">
    <property type="protein sequence ID" value="EEC02159.1"/>
    <property type="molecule type" value="Genomic_DNA"/>
</dbReference>
<dbReference type="VEuPathDB" id="VectorBase:ISCW016517"/>
<feature type="region of interest" description="Disordered" evidence="1">
    <location>
        <begin position="1"/>
        <end position="41"/>
    </location>
</feature>
<dbReference type="AlphaFoldDB" id="B7P6D7"/>
<dbReference type="Proteomes" id="UP000001555">
    <property type="component" value="Unassembled WGS sequence"/>
</dbReference>
<dbReference type="VEuPathDB" id="VectorBase:ISCI016517"/>
<evidence type="ECO:0000313" key="4">
    <source>
        <dbReference type="Proteomes" id="UP000001555"/>
    </source>
</evidence>